<dbReference type="Proteomes" id="UP000681794">
    <property type="component" value="Chromosome"/>
</dbReference>
<accession>A0ACD1E2G2</accession>
<organism evidence="1 2">
    <name type="scientific">Curtobacterium aetherium</name>
    <dbReference type="NCBI Taxonomy" id="2841594"/>
    <lineage>
        <taxon>Bacteria</taxon>
        <taxon>Bacillati</taxon>
        <taxon>Actinomycetota</taxon>
        <taxon>Actinomycetes</taxon>
        <taxon>Micrococcales</taxon>
        <taxon>Microbacteriaceae</taxon>
        <taxon>Curtobacterium</taxon>
    </lineage>
</organism>
<gene>
    <name evidence="1" type="ORF">KM842_11985</name>
</gene>
<evidence type="ECO:0000313" key="2">
    <source>
        <dbReference type="Proteomes" id="UP000681794"/>
    </source>
</evidence>
<dbReference type="EMBL" id="CP076544">
    <property type="protein sequence ID" value="QWS32969.1"/>
    <property type="molecule type" value="Genomic_DNA"/>
</dbReference>
<protein>
    <submittedName>
        <fullName evidence="1">Cytochrome c oxidase assembly protein</fullName>
    </submittedName>
</protein>
<reference evidence="1" key="1">
    <citation type="submission" date="2021-06" db="EMBL/GenBank/DDBJ databases">
        <authorList>
            <person name="Ellington A.J."/>
            <person name="Bryan N.C."/>
            <person name="Christner B.C."/>
            <person name="Reisch C.R."/>
        </authorList>
    </citation>
    <scope>NUCLEOTIDE SEQUENCE</scope>
    <source>
        <strain evidence="1">L6-1</strain>
    </source>
</reference>
<evidence type="ECO:0000313" key="1">
    <source>
        <dbReference type="EMBL" id="QWS32969.1"/>
    </source>
</evidence>
<proteinExistence type="predicted"/>
<keyword evidence="2" id="KW-1185">Reference proteome</keyword>
<name>A0ACD1E2G2_9MICO</name>
<sequence>MHSHGGMLGTFTLIALTLAGAVYIVGAAGQRRRGHPTWPLARTVSWIAGLLAVAAVLVGPLGHAGNHDLTTHVLGHVVIGMLAPVLLVLGSPVTLARRTLEPVPLQRLGRLAGNPLTAALAFPVVAGVLAVGASWLLYTGTTAADSTRDPALHSVVMIGFLLVGLLLTAGVVGVSAGIRRSPRWLRVAVLVLATAVLCAEAVLMAVGGVPGIAAEQVPSSAVALAVGAVLYAVALGAVVATERRRDARAAREEQDLRSAAAARSAAPTGAGQEARPTDGAPVA</sequence>